<dbReference type="Proteomes" id="UP000604046">
    <property type="component" value="Unassembled WGS sequence"/>
</dbReference>
<dbReference type="InterPro" id="IPR049317">
    <property type="entry name" value="GCIP-like_N"/>
</dbReference>
<evidence type="ECO:0000313" key="3">
    <source>
        <dbReference type="EMBL" id="CAE7247298.1"/>
    </source>
</evidence>
<accession>A0A812LNN0</accession>
<name>A0A812LNN0_9DINO</name>
<dbReference type="PANTHER" id="PTHR15492:SF1">
    <property type="entry name" value="CYCLIN-D1-BINDING PROTEIN 1"/>
    <property type="match status" value="1"/>
</dbReference>
<dbReference type="Gene3D" id="1.20.1410.10">
    <property type="entry name" value="I/LWEQ domain"/>
    <property type="match status" value="1"/>
</dbReference>
<evidence type="ECO:0000256" key="1">
    <source>
        <dbReference type="SAM" id="Coils"/>
    </source>
</evidence>
<keyword evidence="1" id="KW-0175">Coiled coil</keyword>
<feature type="domain" description="Cyclin-D1-binding protein 1-like N-terminal" evidence="2">
    <location>
        <begin position="37"/>
        <end position="173"/>
    </location>
</feature>
<keyword evidence="4" id="KW-1185">Reference proteome</keyword>
<dbReference type="AlphaFoldDB" id="A0A812LNN0"/>
<feature type="coiled-coil region" evidence="1">
    <location>
        <begin position="151"/>
        <end position="185"/>
    </location>
</feature>
<evidence type="ECO:0000313" key="4">
    <source>
        <dbReference type="Proteomes" id="UP000604046"/>
    </source>
</evidence>
<protein>
    <submittedName>
        <fullName evidence="3">HET-E1 protein</fullName>
    </submittedName>
</protein>
<dbReference type="PANTHER" id="PTHR15492">
    <property type="entry name" value="CYCLIN D1-BINDING PROTEIN 1"/>
    <property type="match status" value="1"/>
</dbReference>
<organism evidence="3 4">
    <name type="scientific">Symbiodinium natans</name>
    <dbReference type="NCBI Taxonomy" id="878477"/>
    <lineage>
        <taxon>Eukaryota</taxon>
        <taxon>Sar</taxon>
        <taxon>Alveolata</taxon>
        <taxon>Dinophyceae</taxon>
        <taxon>Suessiales</taxon>
        <taxon>Symbiodiniaceae</taxon>
        <taxon>Symbiodinium</taxon>
    </lineage>
</organism>
<sequence>MATENLLAAARRVWTEVSTDIKAADEPKEGTLLPVDELKKVSKYLQHTLTKFGASATAVANAEEAQKGLTPIAQEVVKAYTAAAGTLMSLTGGAGKCLAAELQDAGGGLADALEALGKAVLTPGLAASAAKALQTASNFERISTQNRAAIRRRLLKSLAMLRDANREMQEELENADKKKPDAVEVISGDEELLEDEDDLCSAFQEAMLPAERHILECVLKMSTQLEDVLKEASTSCIATSETPASLDLARLEAIAEQATLVPGAIDTLAADCVGGVDIEACNGSLEKLRQAVPVFIKHYPGGAADSLVPLLDETQAEHCKHLAGPSYEIGRREM</sequence>
<reference evidence="3" key="1">
    <citation type="submission" date="2021-02" db="EMBL/GenBank/DDBJ databases">
        <authorList>
            <person name="Dougan E. K."/>
            <person name="Rhodes N."/>
            <person name="Thang M."/>
            <person name="Chan C."/>
        </authorList>
    </citation>
    <scope>NUCLEOTIDE SEQUENCE</scope>
</reference>
<evidence type="ECO:0000259" key="2">
    <source>
        <dbReference type="Pfam" id="PF13324"/>
    </source>
</evidence>
<dbReference type="Pfam" id="PF13324">
    <property type="entry name" value="GCIP_N"/>
    <property type="match status" value="1"/>
</dbReference>
<comment type="caution">
    <text evidence="3">The sequence shown here is derived from an EMBL/GenBank/DDBJ whole genome shotgun (WGS) entry which is preliminary data.</text>
</comment>
<dbReference type="OrthoDB" id="474065at2759"/>
<dbReference type="EMBL" id="CAJNDS010001112">
    <property type="protein sequence ID" value="CAE7247298.1"/>
    <property type="molecule type" value="Genomic_DNA"/>
</dbReference>
<dbReference type="GO" id="GO:0005634">
    <property type="term" value="C:nucleus"/>
    <property type="evidence" value="ECO:0007669"/>
    <property type="project" value="TreeGrafter"/>
</dbReference>
<dbReference type="InterPro" id="IPR026907">
    <property type="entry name" value="GCIP-like"/>
</dbReference>
<gene>
    <name evidence="3" type="primary">HET-E1</name>
    <name evidence="3" type="ORF">SNAT2548_LOCUS11813</name>
</gene>
<proteinExistence type="predicted"/>